<feature type="transmembrane region" description="Helical" evidence="1">
    <location>
        <begin position="20"/>
        <end position="40"/>
    </location>
</feature>
<evidence type="ECO:0008006" key="4">
    <source>
        <dbReference type="Google" id="ProtNLM"/>
    </source>
</evidence>
<organism evidence="2 3">
    <name type="scientific">Candidatus Sungbacteria bacterium RIFCSPHIGHO2_02_FULL_52_23</name>
    <dbReference type="NCBI Taxonomy" id="1802274"/>
    <lineage>
        <taxon>Bacteria</taxon>
        <taxon>Candidatus Sungiibacteriota</taxon>
    </lineage>
</organism>
<proteinExistence type="predicted"/>
<evidence type="ECO:0000256" key="1">
    <source>
        <dbReference type="SAM" id="Phobius"/>
    </source>
</evidence>
<gene>
    <name evidence="2" type="ORF">A3J58_00615</name>
</gene>
<comment type="caution">
    <text evidence="2">The sequence shown here is derived from an EMBL/GenBank/DDBJ whole genome shotgun (WGS) entry which is preliminary data.</text>
</comment>
<dbReference type="PANTHER" id="PTHR34387:SF1">
    <property type="entry name" value="PERIPLASMIC IMMUNOGENIC PROTEIN"/>
    <property type="match status" value="1"/>
</dbReference>
<dbReference type="GO" id="GO:0006974">
    <property type="term" value="P:DNA damage response"/>
    <property type="evidence" value="ECO:0007669"/>
    <property type="project" value="TreeGrafter"/>
</dbReference>
<accession>A0A1G2KXU8</accession>
<dbReference type="Gene3D" id="3.30.70.2970">
    <property type="entry name" value="Protein of unknown function (DUF541), domain 2"/>
    <property type="match status" value="1"/>
</dbReference>
<sequence>MINSWYQDLSSQTKRYVQKLGIALLAGLVLSSFAFAYYYAVSGRVASSTRYSPRQISMSGQGKVTIRPDTAVFTAGIITQSKDAAGAQEESSMRSEAITAFLKEQGVAEKDIKTISYNVSPQYQYDNRPICLGGICPPQRPPTIVSYEVRHTLEIKVRDIAKANSLLDGVTNAGANEVGSLSFRVDDETRDAAKAEARAKAIADAETKAWSVARALGVRLVRISAFYEADAMPYPGGYGGGEMMAKGVIADTSPSVQPGENEIISNVSVSYEFK</sequence>
<keyword evidence="1" id="KW-1133">Transmembrane helix</keyword>
<dbReference type="Pfam" id="PF04402">
    <property type="entry name" value="SIMPL"/>
    <property type="match status" value="1"/>
</dbReference>
<dbReference type="InterPro" id="IPR052022">
    <property type="entry name" value="26kDa_periplasmic_antigen"/>
</dbReference>
<dbReference type="InterPro" id="IPR007497">
    <property type="entry name" value="SIMPL/DUF541"/>
</dbReference>
<dbReference type="EMBL" id="MHQM01000009">
    <property type="protein sequence ID" value="OHA04220.1"/>
    <property type="molecule type" value="Genomic_DNA"/>
</dbReference>
<dbReference type="AlphaFoldDB" id="A0A1G2KXU8"/>
<keyword evidence="1" id="KW-0472">Membrane</keyword>
<reference evidence="2 3" key="1">
    <citation type="journal article" date="2016" name="Nat. Commun.">
        <title>Thousands of microbial genomes shed light on interconnected biogeochemical processes in an aquifer system.</title>
        <authorList>
            <person name="Anantharaman K."/>
            <person name="Brown C.T."/>
            <person name="Hug L.A."/>
            <person name="Sharon I."/>
            <person name="Castelle C.J."/>
            <person name="Probst A.J."/>
            <person name="Thomas B.C."/>
            <person name="Singh A."/>
            <person name="Wilkins M.J."/>
            <person name="Karaoz U."/>
            <person name="Brodie E.L."/>
            <person name="Williams K.H."/>
            <person name="Hubbard S.S."/>
            <person name="Banfield J.F."/>
        </authorList>
    </citation>
    <scope>NUCLEOTIDE SEQUENCE [LARGE SCALE GENOMIC DNA]</scope>
</reference>
<keyword evidence="1" id="KW-0812">Transmembrane</keyword>
<dbReference type="PANTHER" id="PTHR34387">
    <property type="entry name" value="SLR1258 PROTEIN"/>
    <property type="match status" value="1"/>
</dbReference>
<evidence type="ECO:0000313" key="2">
    <source>
        <dbReference type="EMBL" id="OHA04220.1"/>
    </source>
</evidence>
<name>A0A1G2KXU8_9BACT</name>
<dbReference type="STRING" id="1802274.A3J58_00615"/>
<evidence type="ECO:0000313" key="3">
    <source>
        <dbReference type="Proteomes" id="UP000178510"/>
    </source>
</evidence>
<dbReference type="Gene3D" id="3.30.110.170">
    <property type="entry name" value="Protein of unknown function (DUF541), domain 1"/>
    <property type="match status" value="1"/>
</dbReference>
<protein>
    <recommendedName>
        <fullName evidence="4">DUF541 domain-containing protein</fullName>
    </recommendedName>
</protein>
<dbReference type="Proteomes" id="UP000178510">
    <property type="component" value="Unassembled WGS sequence"/>
</dbReference>